<evidence type="ECO:0000256" key="1">
    <source>
        <dbReference type="HAMAP-Rule" id="MF_00386"/>
    </source>
</evidence>
<dbReference type="PANTHER" id="PTHR33383:SF1">
    <property type="entry name" value="MEMBRANE PROTEIN INSERTION EFFICIENCY FACTOR-RELATED"/>
    <property type="match status" value="1"/>
</dbReference>
<proteinExistence type="inferred from homology"/>
<keyword evidence="1" id="KW-1003">Cell membrane</keyword>
<organism evidence="2">
    <name type="scientific">Thermodesulfovibrio obliviosus</name>
    <dbReference type="NCBI Taxonomy" id="3118332"/>
    <lineage>
        <taxon>Bacteria</taxon>
        <taxon>Pseudomonadati</taxon>
        <taxon>Nitrospirota</taxon>
        <taxon>Thermodesulfovibrionia</taxon>
        <taxon>Thermodesulfovibrionales</taxon>
        <taxon>Thermodesulfovibrionaceae</taxon>
        <taxon>Thermodesulfovibrio</taxon>
    </lineage>
</organism>
<comment type="subcellular location">
    <subcellularLocation>
        <location evidence="1">Cell membrane</location>
        <topology evidence="1">Peripheral membrane protein</topology>
        <orientation evidence="1">Cytoplasmic side</orientation>
    </subcellularLocation>
</comment>
<dbReference type="Pfam" id="PF01809">
    <property type="entry name" value="YidD"/>
    <property type="match status" value="1"/>
</dbReference>
<evidence type="ECO:0000313" key="2">
    <source>
        <dbReference type="EMBL" id="XCH49232.1"/>
    </source>
</evidence>
<dbReference type="PANTHER" id="PTHR33383">
    <property type="entry name" value="MEMBRANE PROTEIN INSERTION EFFICIENCY FACTOR-RELATED"/>
    <property type="match status" value="1"/>
</dbReference>
<gene>
    <name evidence="2" type="primary">yidD</name>
    <name evidence="2" type="ORF">V4D31_03490</name>
</gene>
<comment type="function">
    <text evidence="1">Could be involved in insertion of integral membrane proteins into the membrane.</text>
</comment>
<dbReference type="EMBL" id="CP144374">
    <property type="protein sequence ID" value="XCH49232.1"/>
    <property type="molecule type" value="Genomic_DNA"/>
</dbReference>
<dbReference type="AlphaFoldDB" id="A0AAU8H6U9"/>
<dbReference type="HAMAP" id="MF_00386">
    <property type="entry name" value="UPF0161_YidD"/>
    <property type="match status" value="1"/>
</dbReference>
<protein>
    <recommendedName>
        <fullName evidence="1">Putative membrane protein insertion efficiency factor</fullName>
    </recommendedName>
</protein>
<accession>A0AAU8H6U9</accession>
<dbReference type="RefSeq" id="WP_353686862.1">
    <property type="nucleotide sequence ID" value="NZ_CP144374.1"/>
</dbReference>
<dbReference type="GO" id="GO:0005886">
    <property type="term" value="C:plasma membrane"/>
    <property type="evidence" value="ECO:0007669"/>
    <property type="project" value="UniProtKB-SubCell"/>
</dbReference>
<name>A0AAU8H6U9_9BACT</name>
<reference evidence="2" key="1">
    <citation type="submission" date="2024-01" db="EMBL/GenBank/DDBJ databases">
        <title>The first autotrophic representatives of the genus Thermodesulfovibrio.</title>
        <authorList>
            <person name="Maltseva A.I."/>
            <person name="Elcheninov A.G."/>
            <person name="Kublanov I.V."/>
            <person name="Lebedinsky A.V."/>
            <person name="Frolov E.N."/>
        </authorList>
    </citation>
    <scope>NUCLEOTIDE SEQUENCE</scope>
    <source>
        <strain evidence="2">3462-1</strain>
    </source>
</reference>
<dbReference type="NCBIfam" id="TIGR00278">
    <property type="entry name" value="membrane protein insertion efficiency factor YidD"/>
    <property type="match status" value="1"/>
</dbReference>
<dbReference type="KEGG" id="tob:V4D31_03490"/>
<dbReference type="SMART" id="SM01234">
    <property type="entry name" value="Haemolytic"/>
    <property type="match status" value="1"/>
</dbReference>
<comment type="similarity">
    <text evidence="1">Belongs to the UPF0161 family.</text>
</comment>
<sequence length="74" mass="8691">MEINSLISRVSLFLIRFYRRFISPLMPPACRFYPTCSEYAEQAIKKYGVKGILLAIKRILKCHPFHRGGYDPLR</sequence>
<keyword evidence="1" id="KW-0472">Membrane</keyword>
<dbReference type="InterPro" id="IPR002696">
    <property type="entry name" value="Membr_insert_effic_factor_YidD"/>
</dbReference>